<dbReference type="PROSITE" id="PS00194">
    <property type="entry name" value="THIOREDOXIN_1"/>
    <property type="match status" value="1"/>
</dbReference>
<dbReference type="InterPro" id="IPR017937">
    <property type="entry name" value="Thioredoxin_CS"/>
</dbReference>
<reference evidence="4" key="1">
    <citation type="journal article" date="2019" name="Int. J. Syst. Evol. Microbiol.">
        <title>The Global Catalogue of Microorganisms (GCM) 10K type strain sequencing project: providing services to taxonomists for standard genome sequencing and annotation.</title>
        <authorList>
            <consortium name="The Broad Institute Genomics Platform"/>
            <consortium name="The Broad Institute Genome Sequencing Center for Infectious Disease"/>
            <person name="Wu L."/>
            <person name="Ma J."/>
        </authorList>
    </citation>
    <scope>NUCLEOTIDE SEQUENCE [LARGE SCALE GENOMIC DNA]</scope>
    <source>
        <strain evidence="4">JCM 18198</strain>
    </source>
</reference>
<evidence type="ECO:0000256" key="1">
    <source>
        <dbReference type="ARBA" id="ARBA00023284"/>
    </source>
</evidence>
<dbReference type="Proteomes" id="UP001500141">
    <property type="component" value="Unassembled WGS sequence"/>
</dbReference>
<protein>
    <recommendedName>
        <fullName evidence="2">Thioredoxin domain-containing protein</fullName>
    </recommendedName>
</protein>
<dbReference type="PROSITE" id="PS51352">
    <property type="entry name" value="THIOREDOXIN_2"/>
    <property type="match status" value="1"/>
</dbReference>
<dbReference type="SUPFAM" id="SSF52833">
    <property type="entry name" value="Thioredoxin-like"/>
    <property type="match status" value="1"/>
</dbReference>
<evidence type="ECO:0000259" key="2">
    <source>
        <dbReference type="PROSITE" id="PS51352"/>
    </source>
</evidence>
<dbReference type="PANTHER" id="PTHR42852">
    <property type="entry name" value="THIOL:DISULFIDE INTERCHANGE PROTEIN DSBE"/>
    <property type="match status" value="1"/>
</dbReference>
<dbReference type="InterPro" id="IPR036249">
    <property type="entry name" value="Thioredoxin-like_sf"/>
</dbReference>
<dbReference type="PANTHER" id="PTHR42852:SF13">
    <property type="entry name" value="PROTEIN DIPZ"/>
    <property type="match status" value="1"/>
</dbReference>
<organism evidence="3 4">
    <name type="scientific">Flavobacterium hankyongi</name>
    <dbReference type="NCBI Taxonomy" id="1176532"/>
    <lineage>
        <taxon>Bacteria</taxon>
        <taxon>Pseudomonadati</taxon>
        <taxon>Bacteroidota</taxon>
        <taxon>Flavobacteriia</taxon>
        <taxon>Flavobacteriales</taxon>
        <taxon>Flavobacteriaceae</taxon>
        <taxon>Flavobacterium</taxon>
    </lineage>
</organism>
<keyword evidence="1" id="KW-0676">Redox-active center</keyword>
<comment type="caution">
    <text evidence="3">The sequence shown here is derived from an EMBL/GenBank/DDBJ whole genome shotgun (WGS) entry which is preliminary data.</text>
</comment>
<dbReference type="EMBL" id="BAABIP010000015">
    <property type="protein sequence ID" value="GAA4767832.1"/>
    <property type="molecule type" value="Genomic_DNA"/>
</dbReference>
<evidence type="ECO:0000313" key="4">
    <source>
        <dbReference type="Proteomes" id="UP001500141"/>
    </source>
</evidence>
<dbReference type="InterPro" id="IPR013766">
    <property type="entry name" value="Thioredoxin_domain"/>
</dbReference>
<name>A0ABP8ZW81_9FLAO</name>
<dbReference type="InterPro" id="IPR050553">
    <property type="entry name" value="Thioredoxin_ResA/DsbE_sf"/>
</dbReference>
<dbReference type="Gene3D" id="3.40.30.10">
    <property type="entry name" value="Glutaredoxin"/>
    <property type="match status" value="1"/>
</dbReference>
<gene>
    <name evidence="3" type="ORF">GCM10023230_17070</name>
</gene>
<dbReference type="InterPro" id="IPR000866">
    <property type="entry name" value="AhpC/TSA"/>
</dbReference>
<proteinExistence type="predicted"/>
<feature type="domain" description="Thioredoxin" evidence="2">
    <location>
        <begin position="7"/>
        <end position="164"/>
    </location>
</feature>
<evidence type="ECO:0000313" key="3">
    <source>
        <dbReference type="EMBL" id="GAA4767832.1"/>
    </source>
</evidence>
<keyword evidence="4" id="KW-1185">Reference proteome</keyword>
<dbReference type="CDD" id="cd02966">
    <property type="entry name" value="TlpA_like_family"/>
    <property type="match status" value="1"/>
</dbReference>
<accession>A0ABP8ZW81</accession>
<dbReference type="Pfam" id="PF00578">
    <property type="entry name" value="AhpC-TSA"/>
    <property type="match status" value="1"/>
</dbReference>
<sequence length="164" mass="19273">MFSQKNSHEQVKLDPINEYRKDGTTVKSYDFNSFEPYLHKSDDTTYVINFWATWCLPCVKELPYFEQLNQKYKNQNVKVILVSLDLPKKVETNLIPFIKKKNLKSEVIHLNDPDANAWIEKVDKGWSGSIPATVIYNKKGRMFIEDSYSSFKELEEELLTIIKK</sequence>